<dbReference type="PANTHER" id="PTHR43986">
    <property type="entry name" value="ELONGATION FACTOR 1-GAMMA"/>
    <property type="match status" value="1"/>
</dbReference>
<dbReference type="InterPro" id="IPR040079">
    <property type="entry name" value="Glutathione_S-Trfase"/>
</dbReference>
<dbReference type="SUPFAM" id="SSF52833">
    <property type="entry name" value="Thioredoxin-like"/>
    <property type="match status" value="1"/>
</dbReference>
<dbReference type="Gene3D" id="1.20.1050.10">
    <property type="match status" value="1"/>
</dbReference>
<dbReference type="Gene3D" id="3.40.30.10">
    <property type="entry name" value="Glutaredoxin"/>
    <property type="match status" value="1"/>
</dbReference>
<comment type="caution">
    <text evidence="3">The sequence shown here is derived from an EMBL/GenBank/DDBJ whole genome shotgun (WGS) entry which is preliminary data.</text>
</comment>
<dbReference type="GO" id="GO:0005634">
    <property type="term" value="C:nucleus"/>
    <property type="evidence" value="ECO:0007669"/>
    <property type="project" value="TreeGrafter"/>
</dbReference>
<evidence type="ECO:0000313" key="4">
    <source>
        <dbReference type="Proteomes" id="UP001165063"/>
    </source>
</evidence>
<keyword evidence="4" id="KW-1185">Reference proteome</keyword>
<evidence type="ECO:0000259" key="2">
    <source>
        <dbReference type="PROSITE" id="PS50405"/>
    </source>
</evidence>
<dbReference type="SUPFAM" id="SSF47616">
    <property type="entry name" value="GST C-terminal domain-like"/>
    <property type="match status" value="1"/>
</dbReference>
<dbReference type="AlphaFoldDB" id="A0A9W6Z8H6"/>
<feature type="region of interest" description="Disordered" evidence="1">
    <location>
        <begin position="206"/>
        <end position="252"/>
    </location>
</feature>
<protein>
    <submittedName>
        <fullName evidence="3">Unnamed protein product</fullName>
    </submittedName>
</protein>
<dbReference type="EMBL" id="BSXU01007768">
    <property type="protein sequence ID" value="GMG56528.1"/>
    <property type="molecule type" value="Genomic_DNA"/>
</dbReference>
<dbReference type="FunFam" id="1.20.1050.10:FF:000006">
    <property type="entry name" value="Elongation factor 1 gamma"/>
    <property type="match status" value="1"/>
</dbReference>
<dbReference type="Pfam" id="PF00043">
    <property type="entry name" value="GST_C"/>
    <property type="match status" value="1"/>
</dbReference>
<gene>
    <name evidence="3" type="ORF">Amon01_000859500</name>
</gene>
<sequence>MSQGTLYAGDQTRCIFPRGLVKVLNLDIKVEATAENYEEIFPLKKYPAFVGPKGFKIHEVIAVVQYLISLNPSGAPLLGKNAKEYALILQWMSFGTTDFVDAVVKAFSPLIGKVPYNKKSCDEGYAQVEKYVELLEKRLRDFTYLVGERVTAADLFFATCFLRPFTYMYGADWRKKHPILMRWFTTVSQSPYLSWFTFELADKPTLPPKPQKKTKGKKHNQAPKKKAPKSEKKVVKVEKKVEEVPAEPKKPKHPLELLGCFAILLE</sequence>
<evidence type="ECO:0000313" key="3">
    <source>
        <dbReference type="EMBL" id="GMG56528.1"/>
    </source>
</evidence>
<dbReference type="InterPro" id="IPR050802">
    <property type="entry name" value="EF-GSTs"/>
</dbReference>
<dbReference type="PROSITE" id="PS50405">
    <property type="entry name" value="GST_CTER"/>
    <property type="match status" value="1"/>
</dbReference>
<dbReference type="Proteomes" id="UP001165063">
    <property type="component" value="Unassembled WGS sequence"/>
</dbReference>
<dbReference type="GO" id="GO:0005737">
    <property type="term" value="C:cytoplasm"/>
    <property type="evidence" value="ECO:0007669"/>
    <property type="project" value="TreeGrafter"/>
</dbReference>
<dbReference type="InterPro" id="IPR036282">
    <property type="entry name" value="Glutathione-S-Trfase_C_sf"/>
</dbReference>
<feature type="compositionally biased region" description="Basic residues" evidence="1">
    <location>
        <begin position="210"/>
        <end position="227"/>
    </location>
</feature>
<dbReference type="FunFam" id="3.40.30.10:FF:000142">
    <property type="entry name" value="Elongation factor 1 gamma"/>
    <property type="match status" value="1"/>
</dbReference>
<feature type="compositionally biased region" description="Basic and acidic residues" evidence="1">
    <location>
        <begin position="228"/>
        <end position="252"/>
    </location>
</feature>
<dbReference type="CDD" id="cd03181">
    <property type="entry name" value="GST_C_EF1Bgamma_like"/>
    <property type="match status" value="1"/>
</dbReference>
<dbReference type="PANTHER" id="PTHR43986:SF1">
    <property type="entry name" value="ELONGATION FACTOR 1-GAMMA"/>
    <property type="match status" value="1"/>
</dbReference>
<name>A0A9W6Z8H6_AMBMO</name>
<reference evidence="3" key="1">
    <citation type="submission" date="2023-04" db="EMBL/GenBank/DDBJ databases">
        <title>Ambrosiozyma monospora NBRC 1965.</title>
        <authorList>
            <person name="Ichikawa N."/>
            <person name="Sato H."/>
            <person name="Tonouchi N."/>
        </authorList>
    </citation>
    <scope>NUCLEOTIDE SEQUENCE</scope>
    <source>
        <strain evidence="3">NBRC 1965</strain>
    </source>
</reference>
<dbReference type="OrthoDB" id="249703at2759"/>
<organism evidence="3 4">
    <name type="scientific">Ambrosiozyma monospora</name>
    <name type="common">Yeast</name>
    <name type="synonym">Endomycopsis monosporus</name>
    <dbReference type="NCBI Taxonomy" id="43982"/>
    <lineage>
        <taxon>Eukaryota</taxon>
        <taxon>Fungi</taxon>
        <taxon>Dikarya</taxon>
        <taxon>Ascomycota</taxon>
        <taxon>Saccharomycotina</taxon>
        <taxon>Pichiomycetes</taxon>
        <taxon>Pichiales</taxon>
        <taxon>Pichiaceae</taxon>
        <taxon>Ambrosiozyma</taxon>
    </lineage>
</organism>
<dbReference type="SFLD" id="SFLDS00019">
    <property type="entry name" value="Glutathione_Transferase_(cytos"/>
    <property type="match status" value="1"/>
</dbReference>
<proteinExistence type="predicted"/>
<accession>A0A9W6Z8H6</accession>
<evidence type="ECO:0000256" key="1">
    <source>
        <dbReference type="SAM" id="MobiDB-lite"/>
    </source>
</evidence>
<dbReference type="GO" id="GO:0006414">
    <property type="term" value="P:translational elongation"/>
    <property type="evidence" value="ECO:0007669"/>
    <property type="project" value="TreeGrafter"/>
</dbReference>
<dbReference type="InterPro" id="IPR010987">
    <property type="entry name" value="Glutathione-S-Trfase_C-like"/>
</dbReference>
<feature type="domain" description="GST C-terminal" evidence="2">
    <location>
        <begin position="81"/>
        <end position="211"/>
    </location>
</feature>
<dbReference type="InterPro" id="IPR036249">
    <property type="entry name" value="Thioredoxin-like_sf"/>
</dbReference>
<dbReference type="InterPro" id="IPR004046">
    <property type="entry name" value="GST_C"/>
</dbReference>